<dbReference type="AlphaFoldDB" id="A0A1V1NVY6"/>
<dbReference type="Gene3D" id="3.60.40.10">
    <property type="entry name" value="PPM-type phosphatase domain"/>
    <property type="match status" value="1"/>
</dbReference>
<evidence type="ECO:0000313" key="3">
    <source>
        <dbReference type="Proteomes" id="UP000189670"/>
    </source>
</evidence>
<dbReference type="InterPro" id="IPR036457">
    <property type="entry name" value="PPM-type-like_dom_sf"/>
</dbReference>
<reference evidence="3" key="1">
    <citation type="submission" date="2012-11" db="EMBL/GenBank/DDBJ databases">
        <authorList>
            <person name="Lucero-Rivera Y.E."/>
            <person name="Tovar-Ramirez D."/>
        </authorList>
    </citation>
    <scope>NUCLEOTIDE SEQUENCE [LARGE SCALE GENOMIC DNA]</scope>
    <source>
        <strain evidence="3">Araruama</strain>
    </source>
</reference>
<dbReference type="Pfam" id="PF07228">
    <property type="entry name" value="SpoIIE"/>
    <property type="match status" value="1"/>
</dbReference>
<organism evidence="2 3">
    <name type="scientific">Candidatus Magnetoglobus multicellularis str. Araruama</name>
    <dbReference type="NCBI Taxonomy" id="890399"/>
    <lineage>
        <taxon>Bacteria</taxon>
        <taxon>Pseudomonadati</taxon>
        <taxon>Thermodesulfobacteriota</taxon>
        <taxon>Desulfobacteria</taxon>
        <taxon>Desulfobacterales</taxon>
        <taxon>Desulfobacteraceae</taxon>
        <taxon>Candidatus Magnetoglobus</taxon>
    </lineage>
</organism>
<evidence type="ECO:0000259" key="1">
    <source>
        <dbReference type="Pfam" id="PF07228"/>
    </source>
</evidence>
<feature type="domain" description="PPM-type phosphatase" evidence="1">
    <location>
        <begin position="15"/>
        <end position="111"/>
    </location>
</feature>
<evidence type="ECO:0000313" key="2">
    <source>
        <dbReference type="EMBL" id="ETR66656.1"/>
    </source>
</evidence>
<dbReference type="InterPro" id="IPR001932">
    <property type="entry name" value="PPM-type_phosphatase-like_dom"/>
</dbReference>
<sequence>MRKMVKTALNQTGKVGEQKDGMDMSVCVFDYALKRMDFAGANNGVFLIRDNELIEFKPTRNPVSIKRKEVPFSQKSILLNKDDQIYFYTDGYVDQFGGEQGKSFKKSRLKNYL</sequence>
<comment type="caution">
    <text evidence="2">The sequence shown here is derived from an EMBL/GenBank/DDBJ whole genome shotgun (WGS) entry which is preliminary data.</text>
</comment>
<proteinExistence type="predicted"/>
<dbReference type="Proteomes" id="UP000189670">
    <property type="component" value="Unassembled WGS sequence"/>
</dbReference>
<name>A0A1V1NVY6_9BACT</name>
<dbReference type="EMBL" id="ATBP01001835">
    <property type="protein sequence ID" value="ETR66656.1"/>
    <property type="molecule type" value="Genomic_DNA"/>
</dbReference>
<gene>
    <name evidence="2" type="ORF">OMM_12515</name>
</gene>
<accession>A0A1V1NVY6</accession>
<protein>
    <recommendedName>
        <fullName evidence="1">PPM-type phosphatase domain-containing protein</fullName>
    </recommendedName>
</protein>